<evidence type="ECO:0000256" key="8">
    <source>
        <dbReference type="ARBA" id="ARBA00023040"/>
    </source>
</evidence>
<dbReference type="AlphaFoldDB" id="A0A9B0U2I2"/>
<keyword evidence="8 12" id="KW-0297">G-protein coupled receptor</keyword>
<dbReference type="InterPro" id="IPR000276">
    <property type="entry name" value="GPCR_Rhodpsn"/>
</dbReference>
<evidence type="ECO:0000256" key="13">
    <source>
        <dbReference type="RuleBase" id="RU363047"/>
    </source>
</evidence>
<keyword evidence="11 12" id="KW-0807">Transducer</keyword>
<evidence type="ECO:0000256" key="9">
    <source>
        <dbReference type="ARBA" id="ARBA00023136"/>
    </source>
</evidence>
<keyword evidence="15" id="KW-1185">Reference proteome</keyword>
<gene>
    <name evidence="16" type="primary">LOC102839288</name>
</gene>
<feature type="transmembrane region" description="Helical" evidence="13">
    <location>
        <begin position="217"/>
        <end position="242"/>
    </location>
</feature>
<evidence type="ECO:0000256" key="2">
    <source>
        <dbReference type="ARBA" id="ARBA00010663"/>
    </source>
</evidence>
<dbReference type="CDD" id="cd15421">
    <property type="entry name" value="7tmA_OR2T-like"/>
    <property type="match status" value="1"/>
</dbReference>
<evidence type="ECO:0000256" key="12">
    <source>
        <dbReference type="RuleBase" id="RU000688"/>
    </source>
</evidence>
<feature type="transmembrane region" description="Helical" evidence="13">
    <location>
        <begin position="289"/>
        <end position="309"/>
    </location>
</feature>
<comment type="similarity">
    <text evidence="2 12">Belongs to the G-protein coupled receptor 1 family.</text>
</comment>
<dbReference type="PROSITE" id="PS50262">
    <property type="entry name" value="G_PROTEIN_RECEP_F1_2"/>
    <property type="match status" value="1"/>
</dbReference>
<keyword evidence="4 13" id="KW-0716">Sensory transduction</keyword>
<dbReference type="GO" id="GO:0004984">
    <property type="term" value="F:olfactory receptor activity"/>
    <property type="evidence" value="ECO:0007669"/>
    <property type="project" value="InterPro"/>
</dbReference>
<dbReference type="Proteomes" id="UP000504623">
    <property type="component" value="Unplaced"/>
</dbReference>
<dbReference type="InterPro" id="IPR017452">
    <property type="entry name" value="GPCR_Rhodpsn_7TM"/>
</dbReference>
<name>A0A9B0U2I2_CHRAS</name>
<keyword evidence="9 13" id="KW-0472">Membrane</keyword>
<dbReference type="FunFam" id="1.10.1220.70:FF:000001">
    <property type="entry name" value="Olfactory receptor"/>
    <property type="match status" value="1"/>
</dbReference>
<dbReference type="InterPro" id="IPR000725">
    <property type="entry name" value="Olfact_rcpt"/>
</dbReference>
<proteinExistence type="inferred from homology"/>
<evidence type="ECO:0000256" key="3">
    <source>
        <dbReference type="ARBA" id="ARBA00022475"/>
    </source>
</evidence>
<accession>A0A9B0U2I2</accession>
<feature type="domain" description="G-protein coupled receptors family 1 profile" evidence="14">
    <location>
        <begin position="58"/>
        <end position="307"/>
    </location>
</feature>
<protein>
    <recommendedName>
        <fullName evidence="13">Olfactory receptor</fullName>
    </recommendedName>
</protein>
<evidence type="ECO:0000313" key="15">
    <source>
        <dbReference type="Proteomes" id="UP000504623"/>
    </source>
</evidence>
<dbReference type="RefSeq" id="XP_006874541.1">
    <property type="nucleotide sequence ID" value="XM_006874479.1"/>
</dbReference>
<organism evidence="15 16">
    <name type="scientific">Chrysochloris asiatica</name>
    <name type="common">Cape golden mole</name>
    <dbReference type="NCBI Taxonomy" id="185453"/>
    <lineage>
        <taxon>Eukaryota</taxon>
        <taxon>Metazoa</taxon>
        <taxon>Chordata</taxon>
        <taxon>Craniata</taxon>
        <taxon>Vertebrata</taxon>
        <taxon>Euteleostomi</taxon>
        <taxon>Mammalia</taxon>
        <taxon>Eutheria</taxon>
        <taxon>Afrotheria</taxon>
        <taxon>Chrysochloridae</taxon>
        <taxon>Chrysochlorinae</taxon>
        <taxon>Chrysochloris</taxon>
    </lineage>
</organism>
<feature type="transmembrane region" description="Helical" evidence="13">
    <location>
        <begin position="77"/>
        <end position="95"/>
    </location>
</feature>
<evidence type="ECO:0000256" key="4">
    <source>
        <dbReference type="ARBA" id="ARBA00022606"/>
    </source>
</evidence>
<dbReference type="FunFam" id="1.20.1070.10:FF:000008">
    <property type="entry name" value="Olfactory receptor"/>
    <property type="match status" value="1"/>
</dbReference>
<dbReference type="GO" id="GO:0004930">
    <property type="term" value="F:G protein-coupled receptor activity"/>
    <property type="evidence" value="ECO:0007669"/>
    <property type="project" value="UniProtKB-KW"/>
</dbReference>
<dbReference type="PRINTS" id="PR00245">
    <property type="entry name" value="OLFACTORYR"/>
</dbReference>
<evidence type="ECO:0000256" key="6">
    <source>
        <dbReference type="ARBA" id="ARBA00022725"/>
    </source>
</evidence>
<keyword evidence="10 12" id="KW-0675">Receptor</keyword>
<evidence type="ECO:0000313" key="16">
    <source>
        <dbReference type="RefSeq" id="XP_006874541.1"/>
    </source>
</evidence>
<sequence length="332" mass="37071">MARTGLHMITRFNQYTETGKGNESTTTDFILLDFFSDSQHPGFLVAIVLLILIVAITGNSVLTLLIWGDTHLHTPMYFLLSQLSLMDLTLMATTIPKMATNFFSGHRGISSIGCGIQIFLYLILGVAESLLLTLMAFDRYLAICSPLRYAGFITPIVCVQMAAISWTGGVLVSLMHTIYVMHFSTCCSRKIHHFFCEIMALLKLSCEDTSTYEKVVLVSGIIFILIPFGLILISYILIFLAVLRMNSPEGKNKALATCSSHLSVVSLYFGPTMIIYMTPGSSLPPEVDQYLFVFDVLITPMLNPLIYSLRNKEVVEALRKVLGRRLLVKQER</sequence>
<keyword evidence="3 13" id="KW-1003">Cell membrane</keyword>
<feature type="transmembrane region" description="Helical" evidence="13">
    <location>
        <begin position="149"/>
        <end position="175"/>
    </location>
</feature>
<evidence type="ECO:0000256" key="5">
    <source>
        <dbReference type="ARBA" id="ARBA00022692"/>
    </source>
</evidence>
<keyword evidence="5 12" id="KW-0812">Transmembrane</keyword>
<dbReference type="OrthoDB" id="10017003at2759"/>
<dbReference type="GO" id="GO:0005886">
    <property type="term" value="C:plasma membrane"/>
    <property type="evidence" value="ECO:0007669"/>
    <property type="project" value="UniProtKB-SubCell"/>
</dbReference>
<feature type="transmembrane region" description="Helical" evidence="13">
    <location>
        <begin position="254"/>
        <end position="277"/>
    </location>
</feature>
<evidence type="ECO:0000259" key="14">
    <source>
        <dbReference type="PROSITE" id="PS50262"/>
    </source>
</evidence>
<comment type="subcellular location">
    <subcellularLocation>
        <location evidence="1 13">Cell membrane</location>
        <topology evidence="1 13">Multi-pass membrane protein</topology>
    </subcellularLocation>
</comment>
<reference evidence="16" key="1">
    <citation type="submission" date="2025-08" db="UniProtKB">
        <authorList>
            <consortium name="RefSeq"/>
        </authorList>
    </citation>
    <scope>IDENTIFICATION</scope>
    <source>
        <tissue evidence="16">Spleen</tissue>
    </source>
</reference>
<dbReference type="Pfam" id="PF13853">
    <property type="entry name" value="7tm_4"/>
    <property type="match status" value="1"/>
</dbReference>
<evidence type="ECO:0000256" key="7">
    <source>
        <dbReference type="ARBA" id="ARBA00022989"/>
    </source>
</evidence>
<evidence type="ECO:0000256" key="10">
    <source>
        <dbReference type="ARBA" id="ARBA00023170"/>
    </source>
</evidence>
<evidence type="ECO:0000256" key="1">
    <source>
        <dbReference type="ARBA" id="ARBA00004651"/>
    </source>
</evidence>
<keyword evidence="7 13" id="KW-1133">Transmembrane helix</keyword>
<keyword evidence="6 13" id="KW-0552">Olfaction</keyword>
<feature type="transmembrane region" description="Helical" evidence="13">
    <location>
        <begin position="43"/>
        <end position="65"/>
    </location>
</feature>
<feature type="transmembrane region" description="Helical" evidence="13">
    <location>
        <begin position="115"/>
        <end position="137"/>
    </location>
</feature>
<dbReference type="SUPFAM" id="SSF81321">
    <property type="entry name" value="Family A G protein-coupled receptor-like"/>
    <property type="match status" value="1"/>
</dbReference>
<dbReference type="PANTHER" id="PTHR26453">
    <property type="entry name" value="OLFACTORY RECEPTOR"/>
    <property type="match status" value="1"/>
</dbReference>
<dbReference type="PRINTS" id="PR00237">
    <property type="entry name" value="GPCRRHODOPSN"/>
</dbReference>
<dbReference type="Gene3D" id="1.20.1070.10">
    <property type="entry name" value="Rhodopsin 7-helix transmembrane proteins"/>
    <property type="match status" value="1"/>
</dbReference>
<dbReference type="PROSITE" id="PS00237">
    <property type="entry name" value="G_PROTEIN_RECEP_F1_1"/>
    <property type="match status" value="1"/>
</dbReference>
<dbReference type="GeneID" id="102839288"/>
<evidence type="ECO:0000256" key="11">
    <source>
        <dbReference type="ARBA" id="ARBA00023224"/>
    </source>
</evidence>